<dbReference type="EMBL" id="LSRL02001416">
    <property type="protein sequence ID" value="TDG39064.1"/>
    <property type="molecule type" value="Genomic_DNA"/>
</dbReference>
<name>A0A484ARN4_DRONA</name>
<reference evidence="2 3" key="1">
    <citation type="journal article" date="2019" name="J. Hered.">
        <title>An Improved Genome Assembly for Drosophila navojoa, the Basal Species in the mojavensis Cluster.</title>
        <authorList>
            <person name="Vanderlinde T."/>
            <person name="Dupim E.G."/>
            <person name="Nazario-Yepiz N.O."/>
            <person name="Carvalho A.B."/>
        </authorList>
    </citation>
    <scope>NUCLEOTIDE SEQUENCE [LARGE SCALE GENOMIC DNA]</scope>
    <source>
        <strain evidence="2">Navoj_Jal97</strain>
        <tissue evidence="2">Whole organism</tissue>
    </source>
</reference>
<sequence length="261" mass="29792">MELFEHVKDEKKQIELTSLPKRKLTLTEYLYQFLKGQRNSENDPGRRNITTSAAQCQDTDADNYRLSKRIMKKYKVNPKKSTKNETFISPDVKKRGMGSDVLHRQRKSSETNPTKFPLDIQGNPRHTEQKTTPKANMSIISDTDWNVTPNPSPDDVLMGSKKAEIDKNLDDHSVDTANMPGGSPLKFEEKSLIDKHDTRKETNNIEIKGGSRYCLMKLKAIKGIGIDNESGKRRFSALGRQLSQNIIFAFFRTDKNAKDRS</sequence>
<dbReference type="AlphaFoldDB" id="A0A484ARN4"/>
<organism evidence="2 3">
    <name type="scientific">Drosophila navojoa</name>
    <name type="common">Fruit fly</name>
    <dbReference type="NCBI Taxonomy" id="7232"/>
    <lineage>
        <taxon>Eukaryota</taxon>
        <taxon>Metazoa</taxon>
        <taxon>Ecdysozoa</taxon>
        <taxon>Arthropoda</taxon>
        <taxon>Hexapoda</taxon>
        <taxon>Insecta</taxon>
        <taxon>Pterygota</taxon>
        <taxon>Neoptera</taxon>
        <taxon>Endopterygota</taxon>
        <taxon>Diptera</taxon>
        <taxon>Brachycera</taxon>
        <taxon>Muscomorpha</taxon>
        <taxon>Ephydroidea</taxon>
        <taxon>Drosophilidae</taxon>
        <taxon>Drosophila</taxon>
    </lineage>
</organism>
<evidence type="ECO:0000256" key="1">
    <source>
        <dbReference type="SAM" id="MobiDB-lite"/>
    </source>
</evidence>
<evidence type="ECO:0000313" key="2">
    <source>
        <dbReference type="EMBL" id="TDG39064.1"/>
    </source>
</evidence>
<protein>
    <submittedName>
        <fullName evidence="2">Uncharacterized protein</fullName>
    </submittedName>
</protein>
<feature type="region of interest" description="Disordered" evidence="1">
    <location>
        <begin position="90"/>
        <end position="150"/>
    </location>
</feature>
<accession>A0A484ARN4</accession>
<comment type="caution">
    <text evidence="2">The sequence shown here is derived from an EMBL/GenBank/DDBJ whole genome shotgun (WGS) entry which is preliminary data.</text>
</comment>
<feature type="compositionally biased region" description="Polar residues" evidence="1">
    <location>
        <begin position="132"/>
        <end position="149"/>
    </location>
</feature>
<gene>
    <name evidence="2" type="ORF">AWZ03_014516</name>
</gene>
<dbReference type="OrthoDB" id="10674218at2759"/>
<evidence type="ECO:0000313" key="3">
    <source>
        <dbReference type="Proteomes" id="UP000295192"/>
    </source>
</evidence>
<proteinExistence type="predicted"/>
<dbReference type="Proteomes" id="UP000295192">
    <property type="component" value="Unassembled WGS sequence"/>
</dbReference>
<keyword evidence="3" id="KW-1185">Reference proteome</keyword>